<evidence type="ECO:0000256" key="7">
    <source>
        <dbReference type="SAM" id="MobiDB-lite"/>
    </source>
</evidence>
<evidence type="ECO:0000256" key="2">
    <source>
        <dbReference type="ARBA" id="ARBA00022618"/>
    </source>
</evidence>
<evidence type="ECO:0000256" key="4">
    <source>
        <dbReference type="ARBA" id="ARBA00023067"/>
    </source>
</evidence>
<dbReference type="InterPro" id="IPR026971">
    <property type="entry name" value="CND1/NCAPD3"/>
</dbReference>
<reference evidence="9 10" key="1">
    <citation type="submission" date="2022-07" db="EMBL/GenBank/DDBJ databases">
        <title>Genome-wide signatures of adaptation to extreme environments.</title>
        <authorList>
            <person name="Cho C.H."/>
            <person name="Yoon H.S."/>
        </authorList>
    </citation>
    <scope>NUCLEOTIDE SEQUENCE [LARGE SCALE GENOMIC DNA]</scope>
    <source>
        <strain evidence="9 10">DBV 063 E5</strain>
    </source>
</reference>
<feature type="domain" description="Condensin complex subunit 1 C-terminal" evidence="8">
    <location>
        <begin position="1007"/>
        <end position="1098"/>
    </location>
</feature>
<dbReference type="GO" id="GO:0000779">
    <property type="term" value="C:condensed chromosome, centromeric region"/>
    <property type="evidence" value="ECO:0007669"/>
    <property type="project" value="TreeGrafter"/>
</dbReference>
<dbReference type="GO" id="GO:0007076">
    <property type="term" value="P:mitotic chromosome condensation"/>
    <property type="evidence" value="ECO:0007669"/>
    <property type="project" value="InterPro"/>
</dbReference>
<evidence type="ECO:0000256" key="5">
    <source>
        <dbReference type="ARBA" id="ARBA00023242"/>
    </source>
</evidence>
<dbReference type="GO" id="GO:0042393">
    <property type="term" value="F:histone binding"/>
    <property type="evidence" value="ECO:0007669"/>
    <property type="project" value="TreeGrafter"/>
</dbReference>
<evidence type="ECO:0000256" key="6">
    <source>
        <dbReference type="ARBA" id="ARBA00023306"/>
    </source>
</evidence>
<dbReference type="PANTHER" id="PTHR14222">
    <property type="entry name" value="CONDENSIN"/>
    <property type="match status" value="1"/>
</dbReference>
<dbReference type="Pfam" id="PF12717">
    <property type="entry name" value="Cnd1"/>
    <property type="match status" value="1"/>
</dbReference>
<accession>A0AAV9IXX5</accession>
<comment type="subcellular location">
    <subcellularLocation>
        <location evidence="1">Nucleus</location>
    </subcellularLocation>
</comment>
<dbReference type="GO" id="GO:0000796">
    <property type="term" value="C:condensin complex"/>
    <property type="evidence" value="ECO:0007669"/>
    <property type="project" value="TreeGrafter"/>
</dbReference>
<dbReference type="GO" id="GO:0005634">
    <property type="term" value="C:nucleus"/>
    <property type="evidence" value="ECO:0007669"/>
    <property type="project" value="UniProtKB-SubCell"/>
</dbReference>
<keyword evidence="6" id="KW-0131">Cell cycle</keyword>
<dbReference type="GO" id="GO:0051301">
    <property type="term" value="P:cell division"/>
    <property type="evidence" value="ECO:0007669"/>
    <property type="project" value="UniProtKB-KW"/>
</dbReference>
<organism evidence="9 10">
    <name type="scientific">Cyanidium caldarium</name>
    <name type="common">Red alga</name>
    <dbReference type="NCBI Taxonomy" id="2771"/>
    <lineage>
        <taxon>Eukaryota</taxon>
        <taxon>Rhodophyta</taxon>
        <taxon>Bangiophyceae</taxon>
        <taxon>Cyanidiales</taxon>
        <taxon>Cyanidiaceae</taxon>
        <taxon>Cyanidium</taxon>
    </lineage>
</organism>
<comment type="caution">
    <text evidence="9">The sequence shown here is derived from an EMBL/GenBank/DDBJ whole genome shotgun (WGS) entry which is preliminary data.</text>
</comment>
<keyword evidence="2" id="KW-0132">Cell division</keyword>
<dbReference type="InterPro" id="IPR016024">
    <property type="entry name" value="ARM-type_fold"/>
</dbReference>
<dbReference type="Proteomes" id="UP001301350">
    <property type="component" value="Unassembled WGS sequence"/>
</dbReference>
<keyword evidence="3" id="KW-0498">Mitosis</keyword>
<keyword evidence="4" id="KW-0226">DNA condensation</keyword>
<evidence type="ECO:0000259" key="8">
    <source>
        <dbReference type="Pfam" id="PF12717"/>
    </source>
</evidence>
<gene>
    <name evidence="9" type="ORF">CDCA_CDCA10G2961</name>
</gene>
<keyword evidence="5" id="KW-0539">Nucleus</keyword>
<feature type="region of interest" description="Disordered" evidence="7">
    <location>
        <begin position="1411"/>
        <end position="1436"/>
    </location>
</feature>
<name>A0AAV9IXX5_CYACA</name>
<dbReference type="InterPro" id="IPR032682">
    <property type="entry name" value="Cnd1_C"/>
</dbReference>
<dbReference type="InterPro" id="IPR011989">
    <property type="entry name" value="ARM-like"/>
</dbReference>
<protein>
    <recommendedName>
        <fullName evidence="8">Condensin complex subunit 1 C-terminal domain-containing protein</fullName>
    </recommendedName>
</protein>
<sequence>MTETTQSETLLAFRAVGACFYGESRAKHCRLRPEDVFIRQDATRFLQHWRETLIERTPGTDGQSALQTLADGWGTVATSGALGGGKMPALRLATLRVQLNAETRRAPRHANWASAAHELLKHGEWKVALASLCWLLHCLNDLWLSNRPPGEDDVEATDTIRTVDQFRRMVLRESELDAESITAALYAWMRLATAADRYRRAREHARRVRRRAVADPGTVDEGNEWSDAKSPMSSGRGTPESVDDSEASNRESSEDGNNADDGADATPCLGVADWAPCAATAYLCLLRLIPSAFLHFAFRHACRIVQGMLVVAVDGDSSVSVTSRATLQGALQAAARLFETRAWVDRLVELYHEVPDTERSDGSDLPQLDSLRDALGVAAEMAAAYLNATFDPQHPSVHGSAEVRATASRTLRLLLCTAAAFGERTVHAVARALLPLLLGAPDARRPPSRLLCHFVVAVLQEAAADADAELGEVCAQRIHASTLLLTQHLGVRAPDRADRREAAATSILALFGTLPPALAYRFCDWLVRLSCHPRATVRLLAMEIGRNIEEEPDDDPHKTPHDLHVAWQLFERLFLHRTNDRVAAVRAKALAAAAEGLTRLRQVNRCRAVQWLRRNAGRLQRRLADEKSAVRRAAVMLVVATTTEMATTDAGLMTTAANPWILALEQRLADAASSVRLAAVQAFYALLRVGGAVQRAAMRVWMRSGLRLVHDAEAPVAQAVAGQVQSLLIKPLARGVDAADEEKMVSALLRLAAQPHQPCRLSLSIALEKVATAIPDEHTLIAAVETLCQLAVQSEPHPGAWALLAALTRSSTAARRAAAAQLLLRPHRQLFSEMAAARSLSAAQLQVWTQVAFDAGAETAAQLHQEALEWLFRLRAPLELVPSLLRCAVATSRPETSSRWPRDLLRACEEVLQQAAAAEGIVGIEPQCALATIGPLCLYHRQQPSTTLVTSIEALLAPSSATETATSLRAQAMACLGQLMVAGDAAFAALRLPLLLTELETSASAAVRNNAVLVLADVARVHTSLVQQHAVRIAARIRDDSVLVRYQTVAALAGLLQEEYWKVKKDGMLFLFLAAAVDAEPSAEVRALARHCLQHVLLPRLSSAMALDTLLEALFYFNDCHSHRYLNQQAGAFQSEQQRARFTLRGEARAPQRQQVYALWLQLVVGAADERRLLLAERLCADVLATYLDGEWRAPTTAAEREALHGVLADALRLLQSAALRVPAAVGEGHGSAQALWWTREEAMEVEAAGGVSSQNTAHAADVAVHVGGGEEVALQAIRGRLLQQLARKALTDTVLPCLQEMRRRLETERSPLLSLVVGALRERLRAYRSELPVLLREDVQFANELAHDFREEEREQREACRRGRCQEPRRYANRPLSMPAQTVPPGADEEMRSPRTPAMQVVVASAPSGHNAVHTADRPCNTDPDAATTTTTTTRRQSWLWVTPAIDRRGRPALSDNRLSISVPQTRPAPPTPHTGGDKENMIHTSGALQRALPPSTSPVNQALLEREDARNVPWEASPDASTYRQRLRPT</sequence>
<feature type="region of interest" description="Disordered" evidence="7">
    <location>
        <begin position="209"/>
        <end position="261"/>
    </location>
</feature>
<dbReference type="PANTHER" id="PTHR14222:SF1">
    <property type="entry name" value="CONDENSIN-2 COMPLEX SUBUNIT D3"/>
    <property type="match status" value="1"/>
</dbReference>
<dbReference type="Gene3D" id="1.25.10.10">
    <property type="entry name" value="Leucine-rich Repeat Variant"/>
    <property type="match status" value="1"/>
</dbReference>
<proteinExistence type="predicted"/>
<feature type="region of interest" description="Disordered" evidence="7">
    <location>
        <begin position="1508"/>
        <end position="1532"/>
    </location>
</feature>
<feature type="region of interest" description="Disordered" evidence="7">
    <location>
        <begin position="1452"/>
        <end position="1483"/>
    </location>
</feature>
<dbReference type="EMBL" id="JANCYW010000010">
    <property type="protein sequence ID" value="KAK4536936.1"/>
    <property type="molecule type" value="Genomic_DNA"/>
</dbReference>
<evidence type="ECO:0000313" key="9">
    <source>
        <dbReference type="EMBL" id="KAK4536936.1"/>
    </source>
</evidence>
<evidence type="ECO:0000256" key="3">
    <source>
        <dbReference type="ARBA" id="ARBA00022776"/>
    </source>
</evidence>
<evidence type="ECO:0000313" key="10">
    <source>
        <dbReference type="Proteomes" id="UP001301350"/>
    </source>
</evidence>
<dbReference type="GO" id="GO:0010032">
    <property type="term" value="P:meiotic chromosome condensation"/>
    <property type="evidence" value="ECO:0007669"/>
    <property type="project" value="TreeGrafter"/>
</dbReference>
<dbReference type="SUPFAM" id="SSF48371">
    <property type="entry name" value="ARM repeat"/>
    <property type="match status" value="1"/>
</dbReference>
<keyword evidence="10" id="KW-1185">Reference proteome</keyword>
<evidence type="ECO:0000256" key="1">
    <source>
        <dbReference type="ARBA" id="ARBA00004123"/>
    </source>
</evidence>